<dbReference type="AlphaFoldDB" id="A0A9W6LMV4"/>
<dbReference type="InterPro" id="IPR036888">
    <property type="entry name" value="DNA_integrity_DisA_N_sf"/>
</dbReference>
<reference evidence="2" key="1">
    <citation type="submission" date="2022-12" db="EMBL/GenBank/DDBJ databases">
        <title>Reference genome sequencing for broad-spectrum identification of bacterial and archaeal isolates by mass spectrometry.</title>
        <authorList>
            <person name="Sekiguchi Y."/>
            <person name="Tourlousse D.M."/>
        </authorList>
    </citation>
    <scope>NUCLEOTIDE SEQUENCE</scope>
    <source>
        <strain evidence="2">10succ1</strain>
    </source>
</reference>
<accession>A0A9W6LMV4</accession>
<comment type="caution">
    <text evidence="2">The sequence shown here is derived from an EMBL/GenBank/DDBJ whole genome shotgun (WGS) entry which is preliminary data.</text>
</comment>
<dbReference type="EMBL" id="BSDY01000003">
    <property type="protein sequence ID" value="GLI55280.1"/>
    <property type="molecule type" value="Genomic_DNA"/>
</dbReference>
<dbReference type="Gene3D" id="3.40.1700.10">
    <property type="entry name" value="DNA integrity scanning protein, DisA, N-terminal domain"/>
    <property type="match status" value="1"/>
</dbReference>
<feature type="domain" description="DAC" evidence="1">
    <location>
        <begin position="304"/>
        <end position="447"/>
    </location>
</feature>
<dbReference type="SUPFAM" id="SSF143597">
    <property type="entry name" value="YojJ-like"/>
    <property type="match status" value="1"/>
</dbReference>
<dbReference type="Pfam" id="PF21750">
    <property type="entry name" value="DACNH"/>
    <property type="match status" value="1"/>
</dbReference>
<dbReference type="PROSITE" id="PS51794">
    <property type="entry name" value="DAC"/>
    <property type="match status" value="1"/>
</dbReference>
<dbReference type="Proteomes" id="UP001144471">
    <property type="component" value="Unassembled WGS sequence"/>
</dbReference>
<organism evidence="2 3">
    <name type="scientific">Propionigenium maris DSM 9537</name>
    <dbReference type="NCBI Taxonomy" id="1123000"/>
    <lineage>
        <taxon>Bacteria</taxon>
        <taxon>Fusobacteriati</taxon>
        <taxon>Fusobacteriota</taxon>
        <taxon>Fusobacteriia</taxon>
        <taxon>Fusobacteriales</taxon>
        <taxon>Fusobacteriaceae</taxon>
        <taxon>Propionigenium</taxon>
    </lineage>
</organism>
<dbReference type="RefSeq" id="WP_281833620.1">
    <property type="nucleotide sequence ID" value="NZ_BSDY01000003.1"/>
</dbReference>
<sequence>MRVQEYYERIKDKIERVFTLLKLEGSCNLSLLTIDGERREVEVYSNTYNKKDFENFFSMTETYQNLNKLMEQMDTYNFVLENTIRKISPEKTHFFISPEIGVEEKLYYLMLDISSKDYNKCIHNKLRLNYIEGLLEKVFKDFRSTLESFLAGEEVHHLEAEELINFSTKEFFKGLRTEHASETHNIFEVFNKISNLKYESSQARGEIVIGSLDSVVINNLIKFQKDIRMDEYRKIRKLLEGTRGGYSLFTDLDRVYGFIGKNLARTLKNTFKLKIISGYHWELFYEDERVLKIVEGIPHFENIISEKKVFIDKVERVFPELLNWEKQKLWTLIEATIEKNRGALLVITEGCMEETERLAIQATTFKPFEITGELISNFSKIDGAVLMSPRRMCCAIGVILDGLITEKGDSSRGARYNSAIKYYETMKSKYRMVVVVISEDGSIDIMG</sequence>
<gene>
    <name evidence="2" type="ORF">PM10SUCC1_07940</name>
</gene>
<dbReference type="Pfam" id="PF02457">
    <property type="entry name" value="DAC"/>
    <property type="match status" value="1"/>
</dbReference>
<protein>
    <recommendedName>
        <fullName evidence="1">DAC domain-containing protein</fullName>
    </recommendedName>
</protein>
<name>A0A9W6LMV4_9FUSO</name>
<evidence type="ECO:0000259" key="1">
    <source>
        <dbReference type="PROSITE" id="PS51794"/>
    </source>
</evidence>
<proteinExistence type="predicted"/>
<evidence type="ECO:0000313" key="3">
    <source>
        <dbReference type="Proteomes" id="UP001144471"/>
    </source>
</evidence>
<keyword evidence="3" id="KW-1185">Reference proteome</keyword>
<dbReference type="InterPro" id="IPR048555">
    <property type="entry name" value="DACNH"/>
</dbReference>
<evidence type="ECO:0000313" key="2">
    <source>
        <dbReference type="EMBL" id="GLI55280.1"/>
    </source>
</evidence>
<dbReference type="InterPro" id="IPR003390">
    <property type="entry name" value="DNA_integrity_scan_DisA_N"/>
</dbReference>